<organism evidence="1 2">
    <name type="scientific">Phytohabitans houttuyneae</name>
    <dbReference type="NCBI Taxonomy" id="1076126"/>
    <lineage>
        <taxon>Bacteria</taxon>
        <taxon>Bacillati</taxon>
        <taxon>Actinomycetota</taxon>
        <taxon>Actinomycetes</taxon>
        <taxon>Micromonosporales</taxon>
        <taxon>Micromonosporaceae</taxon>
    </lineage>
</organism>
<evidence type="ECO:0000313" key="1">
    <source>
        <dbReference type="EMBL" id="GFJ85482.1"/>
    </source>
</evidence>
<dbReference type="Proteomes" id="UP000482800">
    <property type="component" value="Unassembled WGS sequence"/>
</dbReference>
<dbReference type="EMBL" id="BLPF01000004">
    <property type="protein sequence ID" value="GFJ85482.1"/>
    <property type="molecule type" value="Genomic_DNA"/>
</dbReference>
<gene>
    <name evidence="1" type="ORF">Phou_096620</name>
</gene>
<accession>A0A6V8KJV9</accession>
<reference evidence="1 2" key="2">
    <citation type="submission" date="2020-03" db="EMBL/GenBank/DDBJ databases">
        <authorList>
            <person name="Ichikawa N."/>
            <person name="Kimura A."/>
            <person name="Kitahashi Y."/>
            <person name="Uohara A."/>
        </authorList>
    </citation>
    <scope>NUCLEOTIDE SEQUENCE [LARGE SCALE GENOMIC DNA]</scope>
    <source>
        <strain evidence="1 2">NBRC 108639</strain>
    </source>
</reference>
<name>A0A6V8KJV9_9ACTN</name>
<reference evidence="1 2" key="1">
    <citation type="submission" date="2020-03" db="EMBL/GenBank/DDBJ databases">
        <title>Whole genome shotgun sequence of Phytohabitans houttuyneae NBRC 108639.</title>
        <authorList>
            <person name="Komaki H."/>
            <person name="Tamura T."/>
        </authorList>
    </citation>
    <scope>NUCLEOTIDE SEQUENCE [LARGE SCALE GENOMIC DNA]</scope>
    <source>
        <strain evidence="1 2">NBRC 108639</strain>
    </source>
</reference>
<proteinExistence type="predicted"/>
<dbReference type="AlphaFoldDB" id="A0A6V8KJV9"/>
<protein>
    <submittedName>
        <fullName evidence="1">Uncharacterized protein</fullName>
    </submittedName>
</protein>
<keyword evidence="2" id="KW-1185">Reference proteome</keyword>
<comment type="caution">
    <text evidence="1">The sequence shown here is derived from an EMBL/GenBank/DDBJ whole genome shotgun (WGS) entry which is preliminary data.</text>
</comment>
<evidence type="ECO:0000313" key="2">
    <source>
        <dbReference type="Proteomes" id="UP000482800"/>
    </source>
</evidence>
<sequence>MVAGMEPGGDEPPGSAAMIPGVRAHVETVLLSARGGRLCFRTASRQLGVGEHPDACARSLAGHGVGLLHSTSWRHTAEGILLTYVALPDPDPSAPAEPVLDLPVTRGPDPLTPSPAVVRPVDVAAHACRHLAFLRHTDPQVAGAVTGAGELWDLIDVFTPAVAGLLPTGVR</sequence>